<dbReference type="EMBL" id="JANCPR020000008">
    <property type="protein sequence ID" value="MDJ1132406.1"/>
    <property type="molecule type" value="Genomic_DNA"/>
</dbReference>
<reference evidence="1 2" key="1">
    <citation type="submission" date="2023-05" db="EMBL/GenBank/DDBJ databases">
        <title>Streptantibioticus silvisoli sp. nov., acidotolerant actinomycetes 1 from pine litter.</title>
        <authorList>
            <person name="Swiecimska M."/>
            <person name="Golinska P."/>
            <person name="Sangal V."/>
            <person name="Wachnowicz B."/>
            <person name="Goodfellow M."/>
        </authorList>
    </citation>
    <scope>NUCLEOTIDE SEQUENCE [LARGE SCALE GENOMIC DNA]</scope>
    <source>
        <strain evidence="1 2">DSM 42109</strain>
    </source>
</reference>
<dbReference type="RefSeq" id="WP_274038942.1">
    <property type="nucleotide sequence ID" value="NZ_JANCPR020000008.1"/>
</dbReference>
<sequence>MGTYAHGANTGTGSGEITPDGCAVEVYARLPEMGESGIIASAVADPQGRTLLELGSGAGRMTRPLTRRGFRVTAVDESQGMLDLVEGAETVRSTIEGLDLGRRFDVVTLTSFLVNTADPAQREGLLATCARHVADDGCVVIQRQQDSRHEDVRPGHGWSGQGMTITTTEVEDVGDGVTRAHVEYTYQDPEAGGGGGHAPKSAWSQTYYTRLLKEPAFAQALLDAGLVLDRWLTDTHDWVRAAPAPH</sequence>
<dbReference type="Gene3D" id="2.20.130.10">
    <property type="entry name" value="CAC2371-like domains"/>
    <property type="match status" value="1"/>
</dbReference>
<dbReference type="InterPro" id="IPR029063">
    <property type="entry name" value="SAM-dependent_MTases_sf"/>
</dbReference>
<name>A0ABT6ZTL4_9ACTN</name>
<dbReference type="GO" id="GO:0008168">
    <property type="term" value="F:methyltransferase activity"/>
    <property type="evidence" value="ECO:0007669"/>
    <property type="project" value="UniProtKB-KW"/>
</dbReference>
<organism evidence="1 2">
    <name type="scientific">Streptomyces iconiensis</name>
    <dbReference type="NCBI Taxonomy" id="1384038"/>
    <lineage>
        <taxon>Bacteria</taxon>
        <taxon>Bacillati</taxon>
        <taxon>Actinomycetota</taxon>
        <taxon>Actinomycetes</taxon>
        <taxon>Kitasatosporales</taxon>
        <taxon>Streptomycetaceae</taxon>
        <taxon>Streptomyces</taxon>
    </lineage>
</organism>
<keyword evidence="2" id="KW-1185">Reference proteome</keyword>
<keyword evidence="1" id="KW-0489">Methyltransferase</keyword>
<dbReference type="SUPFAM" id="SSF53335">
    <property type="entry name" value="S-adenosyl-L-methionine-dependent methyltransferases"/>
    <property type="match status" value="1"/>
</dbReference>
<dbReference type="EC" id="2.1.-.-" evidence="1"/>
<proteinExistence type="predicted"/>
<dbReference type="GO" id="GO:0032259">
    <property type="term" value="P:methylation"/>
    <property type="evidence" value="ECO:0007669"/>
    <property type="project" value="UniProtKB-KW"/>
</dbReference>
<comment type="caution">
    <text evidence="1">The sequence shown here is derived from an EMBL/GenBank/DDBJ whole genome shotgun (WGS) entry which is preliminary data.</text>
</comment>
<accession>A0ABT6ZTL4</accession>
<evidence type="ECO:0000313" key="1">
    <source>
        <dbReference type="EMBL" id="MDJ1132406.1"/>
    </source>
</evidence>
<dbReference type="Gene3D" id="3.40.50.150">
    <property type="entry name" value="Vaccinia Virus protein VP39"/>
    <property type="match status" value="1"/>
</dbReference>
<dbReference type="Proteomes" id="UP001214441">
    <property type="component" value="Unassembled WGS sequence"/>
</dbReference>
<protein>
    <submittedName>
        <fullName evidence="1">Class I SAM-dependent methyltransferase</fullName>
        <ecNumber evidence="1">2.1.-.-</ecNumber>
    </submittedName>
</protein>
<evidence type="ECO:0000313" key="2">
    <source>
        <dbReference type="Proteomes" id="UP001214441"/>
    </source>
</evidence>
<gene>
    <name evidence="1" type="ORF">NMN56_010690</name>
</gene>
<dbReference type="Pfam" id="PF13489">
    <property type="entry name" value="Methyltransf_23"/>
    <property type="match status" value="1"/>
</dbReference>
<keyword evidence="1" id="KW-0808">Transferase</keyword>
<dbReference type="CDD" id="cd02440">
    <property type="entry name" value="AdoMet_MTases"/>
    <property type="match status" value="1"/>
</dbReference>